<dbReference type="Proteomes" id="UP000176511">
    <property type="component" value="Unassembled WGS sequence"/>
</dbReference>
<dbReference type="EMBL" id="MFLE01000014">
    <property type="protein sequence ID" value="OGG61939.1"/>
    <property type="molecule type" value="Genomic_DNA"/>
</dbReference>
<dbReference type="PROSITE" id="PS00892">
    <property type="entry name" value="HIT_1"/>
    <property type="match status" value="1"/>
</dbReference>
<dbReference type="InterPro" id="IPR039384">
    <property type="entry name" value="HINT"/>
</dbReference>
<comment type="caution">
    <text evidence="4">The sequence shown here is derived from an EMBL/GenBank/DDBJ whole genome shotgun (WGS) entry which is preliminary data.</text>
</comment>
<feature type="domain" description="HIT" evidence="3">
    <location>
        <begin position="5"/>
        <end position="112"/>
    </location>
</feature>
<dbReference type="PANTHER" id="PTHR46648">
    <property type="entry name" value="HIT FAMILY PROTEIN 1"/>
    <property type="match status" value="1"/>
</dbReference>
<dbReference type="GO" id="GO:0003824">
    <property type="term" value="F:catalytic activity"/>
    <property type="evidence" value="ECO:0007669"/>
    <property type="project" value="InterPro"/>
</dbReference>
<dbReference type="Pfam" id="PF01230">
    <property type="entry name" value="HIT"/>
    <property type="match status" value="1"/>
</dbReference>
<dbReference type="InterPro" id="IPR019808">
    <property type="entry name" value="Histidine_triad_CS"/>
</dbReference>
<dbReference type="AlphaFoldDB" id="A0A1F6DKH6"/>
<evidence type="ECO:0000313" key="5">
    <source>
        <dbReference type="Proteomes" id="UP000176511"/>
    </source>
</evidence>
<dbReference type="PANTHER" id="PTHR46648:SF1">
    <property type="entry name" value="ADENOSINE 5'-MONOPHOSPHORAMIDASE HNT1"/>
    <property type="match status" value="1"/>
</dbReference>
<feature type="active site" description="Tele-AMP-histidine intermediate" evidence="1">
    <location>
        <position position="99"/>
    </location>
</feature>
<evidence type="ECO:0000256" key="2">
    <source>
        <dbReference type="PROSITE-ProRule" id="PRU00464"/>
    </source>
</evidence>
<dbReference type="STRING" id="1798491.A3C87_00875"/>
<gene>
    <name evidence="4" type="ORF">A3C87_00875</name>
</gene>
<sequence length="135" mass="15508">MEETIFDKIIRREIPAEIIYEDDATIAFLDVTPVHKGHALVVPKERCRNILDCSSETVGHVYQIAQKVALHMKQALNADGINIHGNNEPAAGQEVFYFHVHVIPRYETEHPFQKPTHEKYEEGEMKEFAEKLRVG</sequence>
<reference evidence="4 5" key="1">
    <citation type="journal article" date="2016" name="Nat. Commun.">
        <title>Thousands of microbial genomes shed light on interconnected biogeochemical processes in an aquifer system.</title>
        <authorList>
            <person name="Anantharaman K."/>
            <person name="Brown C.T."/>
            <person name="Hug L.A."/>
            <person name="Sharon I."/>
            <person name="Castelle C.J."/>
            <person name="Probst A.J."/>
            <person name="Thomas B.C."/>
            <person name="Singh A."/>
            <person name="Wilkins M.J."/>
            <person name="Karaoz U."/>
            <person name="Brodie E.L."/>
            <person name="Williams K.H."/>
            <person name="Hubbard S.S."/>
            <person name="Banfield J.F."/>
        </authorList>
    </citation>
    <scope>NUCLEOTIDE SEQUENCE [LARGE SCALE GENOMIC DNA]</scope>
</reference>
<dbReference type="PROSITE" id="PS51084">
    <property type="entry name" value="HIT_2"/>
    <property type="match status" value="1"/>
</dbReference>
<evidence type="ECO:0000256" key="1">
    <source>
        <dbReference type="PIRSR" id="PIRSR601310-1"/>
    </source>
</evidence>
<evidence type="ECO:0000313" key="4">
    <source>
        <dbReference type="EMBL" id="OGG61939.1"/>
    </source>
</evidence>
<dbReference type="InterPro" id="IPR036265">
    <property type="entry name" value="HIT-like_sf"/>
</dbReference>
<dbReference type="InterPro" id="IPR001310">
    <property type="entry name" value="Histidine_triad_HIT"/>
</dbReference>
<accession>A0A1F6DKH6</accession>
<name>A0A1F6DKH6_9BACT</name>
<comment type="caution">
    <text evidence="2">Lacks conserved residue(s) required for the propagation of feature annotation.</text>
</comment>
<dbReference type="SUPFAM" id="SSF54197">
    <property type="entry name" value="HIT-like"/>
    <property type="match status" value="1"/>
</dbReference>
<protein>
    <recommendedName>
        <fullName evidence="3">HIT domain-containing protein</fullName>
    </recommendedName>
</protein>
<dbReference type="InterPro" id="IPR011146">
    <property type="entry name" value="HIT-like"/>
</dbReference>
<dbReference type="Gene3D" id="3.30.428.10">
    <property type="entry name" value="HIT-like"/>
    <property type="match status" value="1"/>
</dbReference>
<organism evidence="4 5">
    <name type="scientific">Candidatus Kaiserbacteria bacterium RIFCSPHIGHO2_02_FULL_49_34</name>
    <dbReference type="NCBI Taxonomy" id="1798491"/>
    <lineage>
        <taxon>Bacteria</taxon>
        <taxon>Candidatus Kaiseribacteriota</taxon>
    </lineage>
</organism>
<proteinExistence type="predicted"/>
<dbReference type="CDD" id="cd01277">
    <property type="entry name" value="HINT_subgroup"/>
    <property type="match status" value="1"/>
</dbReference>
<evidence type="ECO:0000259" key="3">
    <source>
        <dbReference type="PROSITE" id="PS51084"/>
    </source>
</evidence>
<dbReference type="PRINTS" id="PR00332">
    <property type="entry name" value="HISTRIAD"/>
</dbReference>
<dbReference type="GO" id="GO:0009117">
    <property type="term" value="P:nucleotide metabolic process"/>
    <property type="evidence" value="ECO:0007669"/>
    <property type="project" value="TreeGrafter"/>
</dbReference>